<evidence type="ECO:0000313" key="2">
    <source>
        <dbReference type="EMBL" id="OLP61435.1"/>
    </source>
</evidence>
<dbReference type="PANTHER" id="PTHR43617:SF2">
    <property type="entry name" value="UPF0039 PROTEIN SLL0451"/>
    <property type="match status" value="1"/>
</dbReference>
<feature type="domain" description="N-acetyltransferase" evidence="1">
    <location>
        <begin position="1"/>
        <end position="148"/>
    </location>
</feature>
<gene>
    <name evidence="2" type="ORF">BJF93_00405</name>
</gene>
<dbReference type="Gene3D" id="3.40.630.30">
    <property type="match status" value="1"/>
</dbReference>
<reference evidence="2 3" key="1">
    <citation type="submission" date="2016-09" db="EMBL/GenBank/DDBJ databases">
        <title>Rhizobium sp. nov., a novel species isolated from the rice rhizosphere.</title>
        <authorList>
            <person name="Zhao J."/>
            <person name="Zhang X."/>
        </authorList>
    </citation>
    <scope>NUCLEOTIDE SEQUENCE [LARGE SCALE GENOMIC DNA]</scope>
    <source>
        <strain evidence="2 3">1.7048</strain>
    </source>
</reference>
<dbReference type="GO" id="GO:0016747">
    <property type="term" value="F:acyltransferase activity, transferring groups other than amino-acyl groups"/>
    <property type="evidence" value="ECO:0007669"/>
    <property type="project" value="InterPro"/>
</dbReference>
<dbReference type="CDD" id="cd04301">
    <property type="entry name" value="NAT_SF"/>
    <property type="match status" value="1"/>
</dbReference>
<dbReference type="InterPro" id="IPR016181">
    <property type="entry name" value="Acyl_CoA_acyltransferase"/>
</dbReference>
<dbReference type="EMBL" id="MKIP01000032">
    <property type="protein sequence ID" value="OLP61435.1"/>
    <property type="molecule type" value="Genomic_DNA"/>
</dbReference>
<evidence type="ECO:0000313" key="3">
    <source>
        <dbReference type="Proteomes" id="UP000186364"/>
    </source>
</evidence>
<dbReference type="RefSeq" id="WP_075626468.1">
    <property type="nucleotide sequence ID" value="NZ_FOAM01000011.1"/>
</dbReference>
<accession>A0A1Q9B0D6</accession>
<dbReference type="InterPro" id="IPR050276">
    <property type="entry name" value="MshD_Acetyltransferase"/>
</dbReference>
<proteinExistence type="predicted"/>
<dbReference type="Proteomes" id="UP000186364">
    <property type="component" value="Unassembled WGS sequence"/>
</dbReference>
<comment type="caution">
    <text evidence="2">The sequence shown here is derived from an EMBL/GenBank/DDBJ whole genome shotgun (WGS) entry which is preliminary data.</text>
</comment>
<keyword evidence="3" id="KW-1185">Reference proteome</keyword>
<dbReference type="OrthoDB" id="9797178at2"/>
<name>A0A1Q9B0D6_9HYPH</name>
<sequence length="170" mass="17959">MLIRPETAEDVSAIRALTKMAFAKVAYSSGTEAEIIATLRAADALSLSLVAEDAGTILGHVAFSPVRLDGRDEGWVGLGPISVRPDRQGQGLGGALIRTGLKQLQQLGAQGCVLLGDPAYYGRFGFRAVDGLFYEDAPAEYFLALAFDGQMPAGQVDFHEAFAVGPDTQV</sequence>
<dbReference type="AlphaFoldDB" id="A0A1Q9B0D6"/>
<keyword evidence="2" id="KW-0808">Transferase</keyword>
<evidence type="ECO:0000259" key="1">
    <source>
        <dbReference type="PROSITE" id="PS51186"/>
    </source>
</evidence>
<dbReference type="PANTHER" id="PTHR43617">
    <property type="entry name" value="L-AMINO ACID N-ACETYLTRANSFERASE"/>
    <property type="match status" value="1"/>
</dbReference>
<dbReference type="SUPFAM" id="SSF55729">
    <property type="entry name" value="Acyl-CoA N-acyltransferases (Nat)"/>
    <property type="match status" value="1"/>
</dbReference>
<dbReference type="InterPro" id="IPR000182">
    <property type="entry name" value="GNAT_dom"/>
</dbReference>
<dbReference type="PROSITE" id="PS51186">
    <property type="entry name" value="GNAT"/>
    <property type="match status" value="1"/>
</dbReference>
<dbReference type="Pfam" id="PF00583">
    <property type="entry name" value="Acetyltransf_1"/>
    <property type="match status" value="1"/>
</dbReference>
<organism evidence="2 3">
    <name type="scientific">Xaviernesmea oryzae</name>
    <dbReference type="NCBI Taxonomy" id="464029"/>
    <lineage>
        <taxon>Bacteria</taxon>
        <taxon>Pseudomonadati</taxon>
        <taxon>Pseudomonadota</taxon>
        <taxon>Alphaproteobacteria</taxon>
        <taxon>Hyphomicrobiales</taxon>
        <taxon>Rhizobiaceae</taxon>
        <taxon>Rhizobium/Agrobacterium group</taxon>
        <taxon>Xaviernesmea</taxon>
    </lineage>
</organism>
<protein>
    <submittedName>
        <fullName evidence="2">GNAT family N-acetyltransferase</fullName>
    </submittedName>
</protein>